<name>A0A0W8G7W1_9ZZZZ</name>
<evidence type="ECO:0000256" key="1">
    <source>
        <dbReference type="ARBA" id="ARBA00004651"/>
    </source>
</evidence>
<keyword evidence="2" id="KW-0813">Transport</keyword>
<accession>A0A0W8G7W1</accession>
<proteinExistence type="predicted"/>
<comment type="subcellular location">
    <subcellularLocation>
        <location evidence="1">Cell membrane</location>
        <topology evidence="1">Multi-pass membrane protein</topology>
    </subcellularLocation>
</comment>
<dbReference type="GO" id="GO:0015385">
    <property type="term" value="F:sodium:proton antiporter activity"/>
    <property type="evidence" value="ECO:0007669"/>
    <property type="project" value="TreeGrafter"/>
</dbReference>
<keyword evidence="6 7" id="KW-0472">Membrane</keyword>
<feature type="transmembrane region" description="Helical" evidence="7">
    <location>
        <begin position="36"/>
        <end position="57"/>
    </location>
</feature>
<dbReference type="PANTHER" id="PTHR34702">
    <property type="entry name" value="NA(+)/H(+) ANTIPORTER SUBUNIT F1"/>
    <property type="match status" value="1"/>
</dbReference>
<dbReference type="Pfam" id="PF04066">
    <property type="entry name" value="MrpF_PhaF"/>
    <property type="match status" value="1"/>
</dbReference>
<evidence type="ECO:0000256" key="2">
    <source>
        <dbReference type="ARBA" id="ARBA00022448"/>
    </source>
</evidence>
<evidence type="ECO:0000256" key="3">
    <source>
        <dbReference type="ARBA" id="ARBA00022475"/>
    </source>
</evidence>
<evidence type="ECO:0000256" key="5">
    <source>
        <dbReference type="ARBA" id="ARBA00022989"/>
    </source>
</evidence>
<comment type="caution">
    <text evidence="8">The sequence shown here is derived from an EMBL/GenBank/DDBJ whole genome shotgun (WGS) entry which is preliminary data.</text>
</comment>
<evidence type="ECO:0000256" key="6">
    <source>
        <dbReference type="ARBA" id="ARBA00023136"/>
    </source>
</evidence>
<organism evidence="8">
    <name type="scientific">hydrocarbon metagenome</name>
    <dbReference type="NCBI Taxonomy" id="938273"/>
    <lineage>
        <taxon>unclassified sequences</taxon>
        <taxon>metagenomes</taxon>
        <taxon>ecological metagenomes</taxon>
    </lineage>
</organism>
<dbReference type="AlphaFoldDB" id="A0A0W8G7W1"/>
<sequence length="91" mass="10000">MDRIFLYSAVFISLLMLVSLYRTAAGPTTLDRLMGANALGTKTTVIILFLGAAFGRLEMFVDIALAYAMLNFISVLAASRYFLKRGLSDKP</sequence>
<keyword evidence="3" id="KW-1003">Cell membrane</keyword>
<gene>
    <name evidence="8" type="ORF">ASZ90_000925</name>
</gene>
<dbReference type="EMBL" id="LNQE01000123">
    <property type="protein sequence ID" value="KUG29190.1"/>
    <property type="molecule type" value="Genomic_DNA"/>
</dbReference>
<evidence type="ECO:0000256" key="7">
    <source>
        <dbReference type="SAM" id="Phobius"/>
    </source>
</evidence>
<keyword evidence="4 7" id="KW-0812">Transmembrane</keyword>
<evidence type="ECO:0000313" key="8">
    <source>
        <dbReference type="EMBL" id="KUG29190.1"/>
    </source>
</evidence>
<keyword evidence="5 7" id="KW-1133">Transmembrane helix</keyword>
<dbReference type="GO" id="GO:0005886">
    <property type="term" value="C:plasma membrane"/>
    <property type="evidence" value="ECO:0007669"/>
    <property type="project" value="UniProtKB-SubCell"/>
</dbReference>
<feature type="transmembrane region" description="Helical" evidence="7">
    <location>
        <begin position="6"/>
        <end position="24"/>
    </location>
</feature>
<evidence type="ECO:0000256" key="4">
    <source>
        <dbReference type="ARBA" id="ARBA00022692"/>
    </source>
</evidence>
<reference evidence="8" key="1">
    <citation type="journal article" date="2015" name="Proc. Natl. Acad. Sci. U.S.A.">
        <title>Networks of energetic and metabolic interactions define dynamics in microbial communities.</title>
        <authorList>
            <person name="Embree M."/>
            <person name="Liu J.K."/>
            <person name="Al-Bassam M.M."/>
            <person name="Zengler K."/>
        </authorList>
    </citation>
    <scope>NUCLEOTIDE SEQUENCE</scope>
</reference>
<protein>
    <submittedName>
        <fullName evidence="8">Multiple resistance and ph regulation protein f</fullName>
    </submittedName>
</protein>
<dbReference type="InterPro" id="IPR007208">
    <property type="entry name" value="MrpF/PhaF-like"/>
</dbReference>
<feature type="transmembrane region" description="Helical" evidence="7">
    <location>
        <begin position="63"/>
        <end position="83"/>
    </location>
</feature>
<dbReference type="PANTHER" id="PTHR34702:SF1">
    <property type="entry name" value="NA(+)_H(+) ANTIPORTER SUBUNIT F"/>
    <property type="match status" value="1"/>
</dbReference>